<dbReference type="Gene3D" id="3.40.50.720">
    <property type="entry name" value="NAD(P)-binding Rossmann-like Domain"/>
    <property type="match status" value="2"/>
</dbReference>
<dbReference type="Pfam" id="PF00389">
    <property type="entry name" value="2-Hacid_dh"/>
    <property type="match status" value="1"/>
</dbReference>
<proteinExistence type="inferred from homology"/>
<dbReference type="Proteomes" id="UP000288291">
    <property type="component" value="Unassembled WGS sequence"/>
</dbReference>
<dbReference type="InterPro" id="IPR029753">
    <property type="entry name" value="D-isomer_DH_CS"/>
</dbReference>
<dbReference type="PANTHER" id="PTHR42789:SF1">
    <property type="entry name" value="D-ISOMER SPECIFIC 2-HYDROXYACID DEHYDROGENASE FAMILY PROTEIN (AFU_ORTHOLOGUE AFUA_6G10090)"/>
    <property type="match status" value="1"/>
</dbReference>
<keyword evidence="2" id="KW-0028">Amino-acid biosynthesis</keyword>
<reference evidence="8 9" key="1">
    <citation type="submission" date="2018-12" db="EMBL/GenBank/DDBJ databases">
        <authorList>
            <person name="Meng J."/>
        </authorList>
    </citation>
    <scope>NUCLEOTIDE SEQUENCE [LARGE SCALE GENOMIC DNA]</scope>
    <source>
        <strain evidence="8 9">HT111-2</strain>
    </source>
</reference>
<evidence type="ECO:0000259" key="7">
    <source>
        <dbReference type="Pfam" id="PF02826"/>
    </source>
</evidence>
<evidence type="ECO:0000256" key="2">
    <source>
        <dbReference type="ARBA" id="ARBA00022605"/>
    </source>
</evidence>
<dbReference type="EMBL" id="RXIA01000015">
    <property type="protein sequence ID" value="RVU70625.1"/>
    <property type="molecule type" value="Genomic_DNA"/>
</dbReference>
<dbReference type="PROSITE" id="PS00065">
    <property type="entry name" value="D_2_HYDROXYACID_DH_1"/>
    <property type="match status" value="1"/>
</dbReference>
<gene>
    <name evidence="8" type="ORF">EJK17_06390</name>
</gene>
<dbReference type="GO" id="GO:0016616">
    <property type="term" value="F:oxidoreductase activity, acting on the CH-OH group of donors, NAD or NADP as acceptor"/>
    <property type="evidence" value="ECO:0007669"/>
    <property type="project" value="InterPro"/>
</dbReference>
<dbReference type="PROSITE" id="PS00671">
    <property type="entry name" value="D_2_HYDROXYACID_DH_3"/>
    <property type="match status" value="1"/>
</dbReference>
<dbReference type="SUPFAM" id="SSF52283">
    <property type="entry name" value="Formate/glycerate dehydrogenase catalytic domain-like"/>
    <property type="match status" value="1"/>
</dbReference>
<dbReference type="FunFam" id="3.40.50.720:FF:000203">
    <property type="entry name" value="D-3-phosphoglycerate dehydrogenase (SerA)"/>
    <property type="match status" value="1"/>
</dbReference>
<organism evidence="8 9">
    <name type="scientific">Lactobacillus xujianguonis</name>
    <dbReference type="NCBI Taxonomy" id="2495899"/>
    <lineage>
        <taxon>Bacteria</taxon>
        <taxon>Bacillati</taxon>
        <taxon>Bacillota</taxon>
        <taxon>Bacilli</taxon>
        <taxon>Lactobacillales</taxon>
        <taxon>Lactobacillaceae</taxon>
        <taxon>Lactobacillus</taxon>
    </lineage>
</organism>
<name>A0A437SUM3_9LACO</name>
<keyword evidence="9" id="KW-1185">Reference proteome</keyword>
<dbReference type="PANTHER" id="PTHR42789">
    <property type="entry name" value="D-ISOMER SPECIFIC 2-HYDROXYACID DEHYDROGENASE FAMILY PROTEIN (AFU_ORTHOLOGUE AFUA_6G10090)"/>
    <property type="match status" value="1"/>
</dbReference>
<dbReference type="InterPro" id="IPR050857">
    <property type="entry name" value="D-2-hydroxyacid_DH"/>
</dbReference>
<sequence>MNKAKILILGGLREDALADLKEKCDVTVGPVGHRMEDDREWVIDHIGDYEGLIVAKMPIDHTILDHAKNLKIISTYGVGFDRIDLDYAKEKGIVVTNCPVSVARPTAELALAMILACARRLHFYDHTMREGVFLNMNEYDNQGYTIEGKTLGILGMGKIGQMVAKFGQMLGMKVIYHNRSQVSAEIEKDLGAEYVDLPTLLKESDYLTLHAPATDETKQVIDAAALKQMKETACLINVARGSLVEQTALVQALKSGEIAGAGLDVFEDETEPDERLTALDNVIMTPHVGAATHKARFDLTKEAAKNISSYLVDGKILNQVK</sequence>
<dbReference type="GO" id="GO:0051287">
    <property type="term" value="F:NAD binding"/>
    <property type="evidence" value="ECO:0007669"/>
    <property type="project" value="InterPro"/>
</dbReference>
<dbReference type="AlphaFoldDB" id="A0A437SUM3"/>
<dbReference type="InterPro" id="IPR036291">
    <property type="entry name" value="NAD(P)-bd_dom_sf"/>
</dbReference>
<evidence type="ECO:0000256" key="3">
    <source>
        <dbReference type="ARBA" id="ARBA00023002"/>
    </source>
</evidence>
<protein>
    <submittedName>
        <fullName evidence="8">Dihydrofolate reductase</fullName>
    </submittedName>
</protein>
<feature type="domain" description="D-isomer specific 2-hydroxyacid dehydrogenase NAD-binding" evidence="7">
    <location>
        <begin position="111"/>
        <end position="289"/>
    </location>
</feature>
<evidence type="ECO:0000256" key="4">
    <source>
        <dbReference type="ARBA" id="ARBA00023027"/>
    </source>
</evidence>
<accession>A0A437SUM3</accession>
<evidence type="ECO:0000259" key="6">
    <source>
        <dbReference type="Pfam" id="PF00389"/>
    </source>
</evidence>
<comment type="similarity">
    <text evidence="1 5">Belongs to the D-isomer specific 2-hydroxyacid dehydrogenase family.</text>
</comment>
<comment type="caution">
    <text evidence="8">The sequence shown here is derived from an EMBL/GenBank/DDBJ whole genome shotgun (WGS) entry which is preliminary data.</text>
</comment>
<keyword evidence="3 5" id="KW-0560">Oxidoreductase</keyword>
<dbReference type="Pfam" id="PF02826">
    <property type="entry name" value="2-Hacid_dh_C"/>
    <property type="match status" value="1"/>
</dbReference>
<dbReference type="InterPro" id="IPR006140">
    <property type="entry name" value="D-isomer_DH_NAD-bd"/>
</dbReference>
<dbReference type="RefSeq" id="WP_103661917.1">
    <property type="nucleotide sequence ID" value="NZ_ML136883.1"/>
</dbReference>
<dbReference type="SUPFAM" id="SSF51735">
    <property type="entry name" value="NAD(P)-binding Rossmann-fold domains"/>
    <property type="match status" value="1"/>
</dbReference>
<dbReference type="GO" id="GO:0008652">
    <property type="term" value="P:amino acid biosynthetic process"/>
    <property type="evidence" value="ECO:0007669"/>
    <property type="project" value="UniProtKB-KW"/>
</dbReference>
<evidence type="ECO:0000256" key="5">
    <source>
        <dbReference type="RuleBase" id="RU003719"/>
    </source>
</evidence>
<evidence type="ECO:0000313" key="9">
    <source>
        <dbReference type="Proteomes" id="UP000288291"/>
    </source>
</evidence>
<dbReference type="InterPro" id="IPR006139">
    <property type="entry name" value="D-isomer_2_OHA_DH_cat_dom"/>
</dbReference>
<feature type="domain" description="D-isomer specific 2-hydroxyacid dehydrogenase catalytic" evidence="6">
    <location>
        <begin position="6"/>
        <end position="320"/>
    </location>
</feature>
<dbReference type="InterPro" id="IPR029752">
    <property type="entry name" value="D-isomer_DH_CS1"/>
</dbReference>
<evidence type="ECO:0000256" key="1">
    <source>
        <dbReference type="ARBA" id="ARBA00005854"/>
    </source>
</evidence>
<evidence type="ECO:0000313" key="8">
    <source>
        <dbReference type="EMBL" id="RVU70625.1"/>
    </source>
</evidence>
<keyword evidence="4" id="KW-0520">NAD</keyword>